<feature type="compositionally biased region" description="Low complexity" evidence="2">
    <location>
        <begin position="154"/>
        <end position="166"/>
    </location>
</feature>
<keyword evidence="1" id="KW-0175">Coiled coil</keyword>
<feature type="region of interest" description="Disordered" evidence="2">
    <location>
        <begin position="103"/>
        <end position="137"/>
    </location>
</feature>
<gene>
    <name evidence="3" type="ORF">PCOR1329_LOCUS49501</name>
</gene>
<evidence type="ECO:0000313" key="3">
    <source>
        <dbReference type="EMBL" id="CAK0860581.1"/>
    </source>
</evidence>
<proteinExistence type="predicted"/>
<keyword evidence="4" id="KW-1185">Reference proteome</keyword>
<evidence type="ECO:0000313" key="4">
    <source>
        <dbReference type="Proteomes" id="UP001189429"/>
    </source>
</evidence>
<feature type="region of interest" description="Disordered" evidence="2">
    <location>
        <begin position="150"/>
        <end position="178"/>
    </location>
</feature>
<sequence length="388" mass="41050">MSEENLADLGRSWLSRHWSVFDTVLAPGDDELAVRLRPAHAGGDGSVEHSAERRIEAVRSELEDLQRQKQRAVAEEEYGQAAEVKRRVEAASAELASLLRLTEDPTCPDAGDSGWADGPALENGQGRPGRKPKPKAEVFAQDVQDEELFPSLGAPPGRLAPKKAAAGGAGVPAGAGTAAPAAGAAARGAAGAPGSSPDGGSAAGGAAEVMDLEAALVDFLKRHDDGIAHINEVNNNKFIRQVMAAQRPKPMQALNKAWLKEHESAFALLRTSENEMYVGLKKVVEKAAGKNGARGGTADQPRLPAYQNVIQKAAPGEAKPFTYQYSAAARSSSEVEAGNGQLGEWHAKFLAVLRDRPHARAPPRSCWRPCRRSPTPWACGSRGSSRSC</sequence>
<dbReference type="Proteomes" id="UP001189429">
    <property type="component" value="Unassembled WGS sequence"/>
</dbReference>
<organism evidence="3 4">
    <name type="scientific">Prorocentrum cordatum</name>
    <dbReference type="NCBI Taxonomy" id="2364126"/>
    <lineage>
        <taxon>Eukaryota</taxon>
        <taxon>Sar</taxon>
        <taxon>Alveolata</taxon>
        <taxon>Dinophyceae</taxon>
        <taxon>Prorocentrales</taxon>
        <taxon>Prorocentraceae</taxon>
        <taxon>Prorocentrum</taxon>
    </lineage>
</organism>
<evidence type="ECO:0000256" key="2">
    <source>
        <dbReference type="SAM" id="MobiDB-lite"/>
    </source>
</evidence>
<evidence type="ECO:0000256" key="1">
    <source>
        <dbReference type="SAM" id="Coils"/>
    </source>
</evidence>
<comment type="caution">
    <text evidence="3">The sequence shown here is derived from an EMBL/GenBank/DDBJ whole genome shotgun (WGS) entry which is preliminary data.</text>
</comment>
<feature type="coiled-coil region" evidence="1">
    <location>
        <begin position="48"/>
        <end position="101"/>
    </location>
</feature>
<protein>
    <submittedName>
        <fullName evidence="3">Uncharacterized protein</fullName>
    </submittedName>
</protein>
<reference evidence="3" key="1">
    <citation type="submission" date="2023-10" db="EMBL/GenBank/DDBJ databases">
        <authorList>
            <person name="Chen Y."/>
            <person name="Shah S."/>
            <person name="Dougan E. K."/>
            <person name="Thang M."/>
            <person name="Chan C."/>
        </authorList>
    </citation>
    <scope>NUCLEOTIDE SEQUENCE [LARGE SCALE GENOMIC DNA]</scope>
</reference>
<dbReference type="EMBL" id="CAUYUJ010015993">
    <property type="protein sequence ID" value="CAK0860581.1"/>
    <property type="molecule type" value="Genomic_DNA"/>
</dbReference>
<accession>A0ABN9ULP0</accession>
<name>A0ABN9ULP0_9DINO</name>